<organism evidence="2 3">
    <name type="scientific">Gymnopilus junonius</name>
    <name type="common">Spectacular rustgill mushroom</name>
    <name type="synonym">Gymnopilus spectabilis subsp. junonius</name>
    <dbReference type="NCBI Taxonomy" id="109634"/>
    <lineage>
        <taxon>Eukaryota</taxon>
        <taxon>Fungi</taxon>
        <taxon>Dikarya</taxon>
        <taxon>Basidiomycota</taxon>
        <taxon>Agaricomycotina</taxon>
        <taxon>Agaricomycetes</taxon>
        <taxon>Agaricomycetidae</taxon>
        <taxon>Agaricales</taxon>
        <taxon>Agaricineae</taxon>
        <taxon>Hymenogastraceae</taxon>
        <taxon>Gymnopilus</taxon>
    </lineage>
</organism>
<name>A0A9P5NWD8_GYMJU</name>
<reference evidence="2" key="1">
    <citation type="submission" date="2020-11" db="EMBL/GenBank/DDBJ databases">
        <authorList>
            <consortium name="DOE Joint Genome Institute"/>
            <person name="Ahrendt S."/>
            <person name="Riley R."/>
            <person name="Andreopoulos W."/>
            <person name="LaButti K."/>
            <person name="Pangilinan J."/>
            <person name="Ruiz-duenas F.J."/>
            <person name="Barrasa J.M."/>
            <person name="Sanchez-Garcia M."/>
            <person name="Camarero S."/>
            <person name="Miyauchi S."/>
            <person name="Serrano A."/>
            <person name="Linde D."/>
            <person name="Babiker R."/>
            <person name="Drula E."/>
            <person name="Ayuso-Fernandez I."/>
            <person name="Pacheco R."/>
            <person name="Padilla G."/>
            <person name="Ferreira P."/>
            <person name="Barriuso J."/>
            <person name="Kellner H."/>
            <person name="Castanera R."/>
            <person name="Alfaro M."/>
            <person name="Ramirez L."/>
            <person name="Pisabarro A.G."/>
            <person name="Kuo A."/>
            <person name="Tritt A."/>
            <person name="Lipzen A."/>
            <person name="He G."/>
            <person name="Yan M."/>
            <person name="Ng V."/>
            <person name="Cullen D."/>
            <person name="Martin F."/>
            <person name="Rosso M.-N."/>
            <person name="Henrissat B."/>
            <person name="Hibbett D."/>
            <person name="Martinez A.T."/>
            <person name="Grigoriev I.V."/>
        </authorList>
    </citation>
    <scope>NUCLEOTIDE SEQUENCE</scope>
    <source>
        <strain evidence="2">AH 44721</strain>
    </source>
</reference>
<gene>
    <name evidence="2" type="ORF">CPB84DRAFT_1814020</name>
</gene>
<evidence type="ECO:0000313" key="3">
    <source>
        <dbReference type="Proteomes" id="UP000724874"/>
    </source>
</evidence>
<evidence type="ECO:0000256" key="1">
    <source>
        <dbReference type="SAM" id="MobiDB-lite"/>
    </source>
</evidence>
<sequence length="205" mass="22574">MSSTFTPSTSVDLSKERDWPANLGMLDWDDTSIVFTKRSLIEFLKYTGTTVDTNLNNIAKLPRYAKFGETHTTFTTAQHFSGDLETGAQTYEKDAFVPSRRVRTVPGGPHIDIFAHDNEDDALSQAPPQAKAVKIVASPDVDVPEPEGTGIRRVRENPGGNSSLSNFWDAEEPAEFNLRAGKYERVREGPGGHDSISSVRSEVLC</sequence>
<feature type="region of interest" description="Disordered" evidence="1">
    <location>
        <begin position="140"/>
        <end position="168"/>
    </location>
</feature>
<dbReference type="OrthoDB" id="4062651at2759"/>
<dbReference type="EMBL" id="JADNYJ010000020">
    <property type="protein sequence ID" value="KAF8906061.1"/>
    <property type="molecule type" value="Genomic_DNA"/>
</dbReference>
<protein>
    <submittedName>
        <fullName evidence="2">Uncharacterized protein</fullName>
    </submittedName>
</protein>
<keyword evidence="3" id="KW-1185">Reference proteome</keyword>
<accession>A0A9P5NWD8</accession>
<comment type="caution">
    <text evidence="2">The sequence shown here is derived from an EMBL/GenBank/DDBJ whole genome shotgun (WGS) entry which is preliminary data.</text>
</comment>
<evidence type="ECO:0000313" key="2">
    <source>
        <dbReference type="EMBL" id="KAF8906061.1"/>
    </source>
</evidence>
<dbReference type="AlphaFoldDB" id="A0A9P5NWD8"/>
<dbReference type="Proteomes" id="UP000724874">
    <property type="component" value="Unassembled WGS sequence"/>
</dbReference>
<proteinExistence type="predicted"/>